<dbReference type="Gene3D" id="3.40.30.10">
    <property type="entry name" value="Glutaredoxin"/>
    <property type="match status" value="1"/>
</dbReference>
<evidence type="ECO:0000256" key="1">
    <source>
        <dbReference type="ARBA" id="ARBA00007198"/>
    </source>
</evidence>
<dbReference type="InterPro" id="IPR036249">
    <property type="entry name" value="Thioredoxin-like_sf"/>
</dbReference>
<dbReference type="EMBL" id="FWWZ01000001">
    <property type="protein sequence ID" value="SMC09827.1"/>
    <property type="molecule type" value="Genomic_DNA"/>
</dbReference>
<name>A0A1W1WU73_9BACT</name>
<accession>A0A1W1WU73</accession>
<keyword evidence="4" id="KW-1185">Reference proteome</keyword>
<gene>
    <name evidence="3" type="ORF">SAMN05660197_1649</name>
</gene>
<dbReference type="RefSeq" id="WP_084276104.1">
    <property type="nucleotide sequence ID" value="NZ_AP026671.1"/>
</dbReference>
<organism evidence="3 4">
    <name type="scientific">Nitratiruptor tergarcus DSM 16512</name>
    <dbReference type="NCBI Taxonomy" id="1069081"/>
    <lineage>
        <taxon>Bacteria</taxon>
        <taxon>Pseudomonadati</taxon>
        <taxon>Campylobacterota</taxon>
        <taxon>Epsilonproteobacteria</taxon>
        <taxon>Nautiliales</taxon>
        <taxon>Nitratiruptoraceae</taxon>
        <taxon>Nitratiruptor</taxon>
    </lineage>
</organism>
<reference evidence="4" key="1">
    <citation type="submission" date="2017-04" db="EMBL/GenBank/DDBJ databases">
        <authorList>
            <person name="Varghese N."/>
            <person name="Submissions S."/>
        </authorList>
    </citation>
    <scope>NUCLEOTIDE SEQUENCE [LARGE SCALE GENOMIC DNA]</scope>
    <source>
        <strain evidence="4">DSM 16512</strain>
    </source>
</reference>
<dbReference type="SUPFAM" id="SSF52833">
    <property type="entry name" value="Thioredoxin-like"/>
    <property type="match status" value="1"/>
</dbReference>
<dbReference type="Proteomes" id="UP000192602">
    <property type="component" value="Unassembled WGS sequence"/>
</dbReference>
<dbReference type="InterPro" id="IPR006660">
    <property type="entry name" value="Arsenate_reductase-like"/>
</dbReference>
<dbReference type="PANTHER" id="PTHR30041">
    <property type="entry name" value="ARSENATE REDUCTASE"/>
    <property type="match status" value="1"/>
</dbReference>
<dbReference type="InterPro" id="IPR006504">
    <property type="entry name" value="Tscrpt_reg_Spx/MgsR"/>
</dbReference>
<dbReference type="PROSITE" id="PS51353">
    <property type="entry name" value="ARSC"/>
    <property type="match status" value="1"/>
</dbReference>
<protein>
    <submittedName>
        <fullName evidence="3">Transcriptional regulator, Spx/MgsR family</fullName>
    </submittedName>
</protein>
<dbReference type="NCBIfam" id="TIGR01617">
    <property type="entry name" value="arsC_related"/>
    <property type="match status" value="1"/>
</dbReference>
<dbReference type="AlphaFoldDB" id="A0A1W1WU73"/>
<dbReference type="PANTHER" id="PTHR30041:SF8">
    <property type="entry name" value="PROTEIN YFFB"/>
    <property type="match status" value="1"/>
</dbReference>
<sequence length="116" mass="13425">MIKVYGIKTCGSVKKALKFLEECGVAYEFIDFKKSPVGCDKIEEWLKHVPMDKLFNTRGTKYRQLGLKNLNLDEEGKKEWLCKENLLIKRPVIELENGDVVVGFDEEQYKEIFCGS</sequence>
<proteinExistence type="inferred from homology"/>
<dbReference type="STRING" id="1069081.SAMN05660197_1649"/>
<evidence type="ECO:0000313" key="3">
    <source>
        <dbReference type="EMBL" id="SMC09827.1"/>
    </source>
</evidence>
<evidence type="ECO:0000313" key="4">
    <source>
        <dbReference type="Proteomes" id="UP000192602"/>
    </source>
</evidence>
<comment type="similarity">
    <text evidence="1 2">Belongs to the ArsC family.</text>
</comment>
<dbReference type="Pfam" id="PF03960">
    <property type="entry name" value="ArsC"/>
    <property type="match status" value="1"/>
</dbReference>
<evidence type="ECO:0000256" key="2">
    <source>
        <dbReference type="PROSITE-ProRule" id="PRU01282"/>
    </source>
</evidence>
<dbReference type="CDD" id="cd02977">
    <property type="entry name" value="ArsC_family"/>
    <property type="match status" value="1"/>
</dbReference>
<dbReference type="OrthoDB" id="9803749at2"/>